<organism evidence="1 2">
    <name type="scientific">Aspergillus transmontanensis</name>
    <dbReference type="NCBI Taxonomy" id="1034304"/>
    <lineage>
        <taxon>Eukaryota</taxon>
        <taxon>Fungi</taxon>
        <taxon>Dikarya</taxon>
        <taxon>Ascomycota</taxon>
        <taxon>Pezizomycotina</taxon>
        <taxon>Eurotiomycetes</taxon>
        <taxon>Eurotiomycetidae</taxon>
        <taxon>Eurotiales</taxon>
        <taxon>Aspergillaceae</taxon>
        <taxon>Aspergillus</taxon>
        <taxon>Aspergillus subgen. Circumdati</taxon>
    </lineage>
</organism>
<evidence type="ECO:0000313" key="1">
    <source>
        <dbReference type="EMBL" id="KAE8319575.1"/>
    </source>
</evidence>
<accession>A0A5N6WFH3</accession>
<reference evidence="2" key="1">
    <citation type="submission" date="2019-04" db="EMBL/GenBank/DDBJ databases">
        <title>Friends and foes A comparative genomics studyof 23 Aspergillus species from section Flavi.</title>
        <authorList>
            <consortium name="DOE Joint Genome Institute"/>
            <person name="Kjaerbolling I."/>
            <person name="Vesth T."/>
            <person name="Frisvad J.C."/>
            <person name="Nybo J.L."/>
            <person name="Theobald S."/>
            <person name="Kildgaard S."/>
            <person name="Isbrandt T."/>
            <person name="Kuo A."/>
            <person name="Sato A."/>
            <person name="Lyhne E.K."/>
            <person name="Kogle M.E."/>
            <person name="Wiebenga A."/>
            <person name="Kun R.S."/>
            <person name="Lubbers R.J."/>
            <person name="Makela M.R."/>
            <person name="Barry K."/>
            <person name="Chovatia M."/>
            <person name="Clum A."/>
            <person name="Daum C."/>
            <person name="Haridas S."/>
            <person name="He G."/>
            <person name="LaButti K."/>
            <person name="Lipzen A."/>
            <person name="Mondo S."/>
            <person name="Riley R."/>
            <person name="Salamov A."/>
            <person name="Simmons B.A."/>
            <person name="Magnuson J.K."/>
            <person name="Henrissat B."/>
            <person name="Mortensen U.H."/>
            <person name="Larsen T.O."/>
            <person name="Devries R.P."/>
            <person name="Grigoriev I.V."/>
            <person name="Machida M."/>
            <person name="Baker S.E."/>
            <person name="Andersen M.R."/>
        </authorList>
    </citation>
    <scope>NUCLEOTIDE SEQUENCE [LARGE SCALE GENOMIC DNA]</scope>
    <source>
        <strain evidence="2">CBS 130015</strain>
    </source>
</reference>
<name>A0A5N6WFH3_9EURO</name>
<evidence type="ECO:0000313" key="2">
    <source>
        <dbReference type="Proteomes" id="UP000325433"/>
    </source>
</evidence>
<keyword evidence="2" id="KW-1185">Reference proteome</keyword>
<dbReference type="AlphaFoldDB" id="A0A5N6WFH3"/>
<protein>
    <submittedName>
        <fullName evidence="1">Uncharacterized protein</fullName>
    </submittedName>
</protein>
<dbReference type="Proteomes" id="UP000325433">
    <property type="component" value="Unassembled WGS sequence"/>
</dbReference>
<dbReference type="EMBL" id="ML738294">
    <property type="protein sequence ID" value="KAE8319575.1"/>
    <property type="molecule type" value="Genomic_DNA"/>
</dbReference>
<proteinExistence type="predicted"/>
<sequence length="203" mass="22922">MRAEGLSHIITSTNVKSLGIVLQYSYTGQGESPEQAELNIHDHLRQSFINRQRPEVYIPRARADRLGCGVIRGEPELTIPDFTIGTQQEIVVALRVLDATGEAAVILKDILRDYPEFQFQVADIVAMSTKVIHHNGSSLVQIPAPSDNVHGFTTSPAGRRTLRRCLEDYLTRHEECVNSETKHILSLCRELSRYTEWDDQEEP</sequence>
<gene>
    <name evidence="1" type="ORF">BDV41DRAFT_571204</name>
</gene>